<dbReference type="Pfam" id="PF10604">
    <property type="entry name" value="Polyketide_cyc2"/>
    <property type="match status" value="1"/>
</dbReference>
<evidence type="ECO:0000313" key="2">
    <source>
        <dbReference type="EMBL" id="KAK9907395.1"/>
    </source>
</evidence>
<protein>
    <recommendedName>
        <fullName evidence="4">Bet v1-like protein</fullName>
    </recommendedName>
</protein>
<feature type="compositionally biased region" description="Low complexity" evidence="1">
    <location>
        <begin position="211"/>
        <end position="220"/>
    </location>
</feature>
<accession>A0ABR2YKN7</accession>
<organism evidence="2 3">
    <name type="scientific">Coccomyxa subellipsoidea</name>
    <dbReference type="NCBI Taxonomy" id="248742"/>
    <lineage>
        <taxon>Eukaryota</taxon>
        <taxon>Viridiplantae</taxon>
        <taxon>Chlorophyta</taxon>
        <taxon>core chlorophytes</taxon>
        <taxon>Trebouxiophyceae</taxon>
        <taxon>Trebouxiophyceae incertae sedis</taxon>
        <taxon>Coccomyxaceae</taxon>
        <taxon>Coccomyxa</taxon>
    </lineage>
</organism>
<evidence type="ECO:0000313" key="3">
    <source>
        <dbReference type="Proteomes" id="UP001491310"/>
    </source>
</evidence>
<dbReference type="InterPro" id="IPR023393">
    <property type="entry name" value="START-like_dom_sf"/>
</dbReference>
<dbReference type="Gene3D" id="3.30.530.20">
    <property type="match status" value="1"/>
</dbReference>
<feature type="compositionally biased region" description="Polar residues" evidence="1">
    <location>
        <begin position="221"/>
        <end position="232"/>
    </location>
</feature>
<dbReference type="EMBL" id="JALJOT010000009">
    <property type="protein sequence ID" value="KAK9907395.1"/>
    <property type="molecule type" value="Genomic_DNA"/>
</dbReference>
<keyword evidence="3" id="KW-1185">Reference proteome</keyword>
<reference evidence="2 3" key="1">
    <citation type="journal article" date="2024" name="Nat. Commun.">
        <title>Phylogenomics reveals the evolutionary origins of lichenization in chlorophyte algae.</title>
        <authorList>
            <person name="Puginier C."/>
            <person name="Libourel C."/>
            <person name="Otte J."/>
            <person name="Skaloud P."/>
            <person name="Haon M."/>
            <person name="Grisel S."/>
            <person name="Petersen M."/>
            <person name="Berrin J.G."/>
            <person name="Delaux P.M."/>
            <person name="Dal Grande F."/>
            <person name="Keller J."/>
        </authorList>
    </citation>
    <scope>NUCLEOTIDE SEQUENCE [LARGE SCALE GENOMIC DNA]</scope>
    <source>
        <strain evidence="2 3">SAG 216-7</strain>
    </source>
</reference>
<comment type="caution">
    <text evidence="2">The sequence shown here is derived from an EMBL/GenBank/DDBJ whole genome shotgun (WGS) entry which is preliminary data.</text>
</comment>
<evidence type="ECO:0000256" key="1">
    <source>
        <dbReference type="SAM" id="MobiDB-lite"/>
    </source>
</evidence>
<feature type="region of interest" description="Disordered" evidence="1">
    <location>
        <begin position="183"/>
        <end position="232"/>
    </location>
</feature>
<name>A0ABR2YKN7_9CHLO</name>
<evidence type="ECO:0008006" key="4">
    <source>
        <dbReference type="Google" id="ProtNLM"/>
    </source>
</evidence>
<feature type="compositionally biased region" description="Polar residues" evidence="1">
    <location>
        <begin position="188"/>
        <end position="202"/>
    </location>
</feature>
<gene>
    <name evidence="2" type="ORF">WJX75_002947</name>
</gene>
<dbReference type="CDD" id="cd07821">
    <property type="entry name" value="PYR_PYL_RCAR_like"/>
    <property type="match status" value="1"/>
</dbReference>
<dbReference type="Proteomes" id="UP001491310">
    <property type="component" value="Unassembled WGS sequence"/>
</dbReference>
<dbReference type="SUPFAM" id="SSF55961">
    <property type="entry name" value="Bet v1-like"/>
    <property type="match status" value="1"/>
</dbReference>
<dbReference type="InterPro" id="IPR019587">
    <property type="entry name" value="Polyketide_cyclase/dehydratase"/>
</dbReference>
<proteinExistence type="predicted"/>
<sequence>MTDHSGIYNALLQQKTSQNAPLTLVKPRASCVLQIPVNEAWETLRDWTKMAWLPSLDDREFIVTLVAGGEGSVGAIRMVAIGEQRMYERLVALDDDQQSLKWQLISHPDSVNPFLASLVNYSCTARVHPITVGNETLIDWQGELLTEMQHAQGMKSTFERWYITAFQSLQKYVISQKTSQQAQQQRQMGSTPMGTLCGSPTGSGMFGSGGQSAQLGGQQLYTNSNGSDGKMRSLTSQEAFNVLQGNLQQEQQQNASAGSLHHSG</sequence>